<proteinExistence type="inferred from homology"/>
<dbReference type="InterPro" id="IPR003006">
    <property type="entry name" value="Ig/MHC_CS"/>
</dbReference>
<reference evidence="11" key="1">
    <citation type="journal article" date="2010" name="Science">
        <title>The genome of the Western clawed frog Xenopus tropicalis.</title>
        <authorList>
            <person name="Hellsten U."/>
            <person name="Harland R.M."/>
            <person name="Gilchrist M.J."/>
            <person name="Hendrix D."/>
            <person name="Jurka J."/>
            <person name="Kapitonov V."/>
            <person name="Ovcharenko I."/>
            <person name="Putnam N.H."/>
            <person name="Shu S."/>
            <person name="Taher L."/>
            <person name="Blitz I.L."/>
            <person name="Blumberg B."/>
            <person name="Dichmann D.S."/>
            <person name="Dubchak I."/>
            <person name="Amaya E."/>
            <person name="Detter J.C."/>
            <person name="Fletcher R."/>
            <person name="Gerhard D.S."/>
            <person name="Goodstein D."/>
            <person name="Graves T."/>
            <person name="Grigoriev I.V."/>
            <person name="Grimwood J."/>
            <person name="Kawashima T."/>
            <person name="Lindquist E."/>
            <person name="Lucas S.M."/>
            <person name="Mead P.E."/>
            <person name="Mitros T."/>
            <person name="Ogino H."/>
            <person name="Ohta Y."/>
            <person name="Poliakov A.V."/>
            <person name="Pollet N."/>
            <person name="Robert J."/>
            <person name="Salamov A."/>
            <person name="Sater A.K."/>
            <person name="Schmutz J."/>
            <person name="Terry A."/>
            <person name="Vize P.D."/>
            <person name="Warren W.C."/>
            <person name="Wells D."/>
            <person name="Wills A."/>
            <person name="Wilson R.K."/>
            <person name="Zimmerman L.B."/>
            <person name="Zorn A.M."/>
            <person name="Grainger R."/>
            <person name="Grammer T."/>
            <person name="Khokha M.K."/>
            <person name="Richardson P.M."/>
            <person name="Rokhsar D.S."/>
        </authorList>
    </citation>
    <scope>NUCLEOTIDE SEQUENCE [LARGE SCALE GENOMIC DNA]</scope>
    <source>
        <strain evidence="11">Nigerian</strain>
    </source>
</reference>
<dbReference type="PRINTS" id="PR01638">
    <property type="entry name" value="MHCCLASSI"/>
</dbReference>
<dbReference type="Pfam" id="PF00129">
    <property type="entry name" value="MHC_I"/>
    <property type="match status" value="2"/>
</dbReference>
<feature type="chain" id="PRO_5030716764" description="Ig-like domain-containing protein" evidence="9">
    <location>
        <begin position="25"/>
        <end position="764"/>
    </location>
</feature>
<dbReference type="InterPro" id="IPR001039">
    <property type="entry name" value="MHC_I_a_a1/a2"/>
</dbReference>
<evidence type="ECO:0000256" key="1">
    <source>
        <dbReference type="ARBA" id="ARBA00004236"/>
    </source>
</evidence>
<evidence type="ECO:0000256" key="3">
    <source>
        <dbReference type="ARBA" id="ARBA00022729"/>
    </source>
</evidence>
<dbReference type="Ensembl" id="ENSXETT00000019892">
    <property type="protein sequence ID" value="ENSXETP00000019892"/>
    <property type="gene ID" value="ENSXETG00000046397"/>
</dbReference>
<dbReference type="PROSITE" id="PS50835">
    <property type="entry name" value="IG_LIKE"/>
    <property type="match status" value="2"/>
</dbReference>
<dbReference type="STRING" id="8364.ENSXETP00000019892"/>
<dbReference type="PROSITE" id="PS00290">
    <property type="entry name" value="IG_MHC"/>
    <property type="match status" value="1"/>
</dbReference>
<evidence type="ECO:0000259" key="10">
    <source>
        <dbReference type="PROSITE" id="PS50835"/>
    </source>
</evidence>
<evidence type="ECO:0000256" key="5">
    <source>
        <dbReference type="ARBA" id="ARBA00023157"/>
    </source>
</evidence>
<dbReference type="InterPro" id="IPR037055">
    <property type="entry name" value="MHC_I-like_Ag-recog_sf"/>
</dbReference>
<feature type="signal peptide" evidence="9">
    <location>
        <begin position="1"/>
        <end position="24"/>
    </location>
</feature>
<dbReference type="PANTHER" id="PTHR16675">
    <property type="entry name" value="MHC CLASS I-RELATED"/>
    <property type="match status" value="1"/>
</dbReference>
<keyword evidence="8" id="KW-0812">Transmembrane</keyword>
<feature type="domain" description="Ig-like" evidence="10">
    <location>
        <begin position="583"/>
        <end position="668"/>
    </location>
</feature>
<keyword evidence="6" id="KW-0325">Glycoprotein</keyword>
<dbReference type="InterPro" id="IPR013783">
    <property type="entry name" value="Ig-like_fold"/>
</dbReference>
<dbReference type="GeneTree" id="ENSGT01120000271825"/>
<dbReference type="GO" id="GO:0005886">
    <property type="term" value="C:plasma membrane"/>
    <property type="evidence" value="ECO:0007669"/>
    <property type="project" value="UniProtKB-SubCell"/>
</dbReference>
<keyword evidence="4 8" id="KW-0472">Membrane</keyword>
<name>L7N347_XENTR</name>
<organism evidence="11">
    <name type="scientific">Xenopus tropicalis</name>
    <name type="common">Western clawed frog</name>
    <name type="synonym">Silurana tropicalis</name>
    <dbReference type="NCBI Taxonomy" id="8364"/>
    <lineage>
        <taxon>Eukaryota</taxon>
        <taxon>Metazoa</taxon>
        <taxon>Chordata</taxon>
        <taxon>Craniata</taxon>
        <taxon>Vertebrata</taxon>
        <taxon>Euteleostomi</taxon>
        <taxon>Amphibia</taxon>
        <taxon>Batrachia</taxon>
        <taxon>Anura</taxon>
        <taxon>Pipoidea</taxon>
        <taxon>Pipidae</taxon>
        <taxon>Xenopodinae</taxon>
        <taxon>Xenopus</taxon>
        <taxon>Silurana</taxon>
    </lineage>
</organism>
<dbReference type="InterPro" id="IPR003597">
    <property type="entry name" value="Ig_C1-set"/>
</dbReference>
<evidence type="ECO:0000256" key="9">
    <source>
        <dbReference type="SAM" id="SignalP"/>
    </source>
</evidence>
<dbReference type="eggNOG" id="ENOG502RQEK">
    <property type="taxonomic scope" value="Eukaryota"/>
</dbReference>
<evidence type="ECO:0000256" key="7">
    <source>
        <dbReference type="RuleBase" id="RU004439"/>
    </source>
</evidence>
<feature type="transmembrane region" description="Helical" evidence="8">
    <location>
        <begin position="678"/>
        <end position="700"/>
    </location>
</feature>
<dbReference type="InterPro" id="IPR007110">
    <property type="entry name" value="Ig-like_dom"/>
</dbReference>
<accession>L7N347</accession>
<feature type="domain" description="Ig-like" evidence="10">
    <location>
        <begin position="207"/>
        <end position="292"/>
    </location>
</feature>
<comment type="similarity">
    <text evidence="7">Belongs to the MHC class I family.</text>
</comment>
<feature type="transmembrane region" description="Helical" evidence="8">
    <location>
        <begin position="302"/>
        <end position="325"/>
    </location>
</feature>
<keyword evidence="2" id="KW-1003">Cell membrane</keyword>
<dbReference type="InterPro" id="IPR011161">
    <property type="entry name" value="MHC_I-like_Ag-recog"/>
</dbReference>
<evidence type="ECO:0000256" key="6">
    <source>
        <dbReference type="ARBA" id="ARBA00023180"/>
    </source>
</evidence>
<dbReference type="FunFam" id="2.60.40.10:FF:001497">
    <property type="entry name" value="MHC class I antigen"/>
    <property type="match status" value="2"/>
</dbReference>
<comment type="subcellular location">
    <subcellularLocation>
        <location evidence="1">Cell membrane</location>
    </subcellularLocation>
</comment>
<evidence type="ECO:0000256" key="8">
    <source>
        <dbReference type="SAM" id="Phobius"/>
    </source>
</evidence>
<dbReference type="Pfam" id="PF07654">
    <property type="entry name" value="C1-set"/>
    <property type="match status" value="2"/>
</dbReference>
<evidence type="ECO:0000256" key="2">
    <source>
        <dbReference type="ARBA" id="ARBA00022475"/>
    </source>
</evidence>
<dbReference type="InterPro" id="IPR036179">
    <property type="entry name" value="Ig-like_dom_sf"/>
</dbReference>
<keyword evidence="8" id="KW-1133">Transmembrane helix</keyword>
<reference evidence="11" key="2">
    <citation type="submission" date="2013-01" db="UniProtKB">
        <authorList>
            <consortium name="Ensembl"/>
        </authorList>
    </citation>
    <scope>IDENTIFICATION</scope>
</reference>
<feature type="transmembrane region" description="Helical" evidence="8">
    <location>
        <begin position="381"/>
        <end position="400"/>
    </location>
</feature>
<evidence type="ECO:0000256" key="4">
    <source>
        <dbReference type="ARBA" id="ARBA00023136"/>
    </source>
</evidence>
<dbReference type="Gene3D" id="3.30.500.10">
    <property type="entry name" value="MHC class I-like antigen recognition-like"/>
    <property type="match status" value="2"/>
</dbReference>
<keyword evidence="3 9" id="KW-0732">Signal</keyword>
<protein>
    <recommendedName>
        <fullName evidence="10">Ig-like domain-containing protein</fullName>
    </recommendedName>
</protein>
<dbReference type="SUPFAM" id="SSF54452">
    <property type="entry name" value="MHC antigen-recognition domain"/>
    <property type="match status" value="2"/>
</dbReference>
<dbReference type="FunFam" id="3.30.500.10:FF:000003">
    <property type="entry name" value="IgG receptor FcRn large subunit p51"/>
    <property type="match status" value="2"/>
</dbReference>
<dbReference type="SMART" id="SM00407">
    <property type="entry name" value="IGc1"/>
    <property type="match status" value="2"/>
</dbReference>
<sequence length="764" mass="87205">MDNKGTVCAAVLLVLQFYLPAVYCGSHTLHYHITVVSAPTPGVPQYSIIMYVDGVQYGRYNSDIRQAQSFSPSLNHLSEHLEMQTKFAQTSEVWQRHKLNFLMGVFNKTKSNGNIHIYQRKCACELHDDGTIGGYQEIAFDGKDFLVFDKEKVVYVPVTHEAVMVSHLWNKRYDPTSSKKYMETDCIQHMEMYLPYISTDLEKKVPPKVKVSSSESESGTKLHCRVYGFYPRDVEVKWIKNGRDEIHSEEAAQILPNPDGTYQIRVSVGVTPEGGATYSCHIDHSSLEKTLVVPFEYNNRSILYIIIPICAALLLLMIGLGLFLFKKGKKGSLFLFSAQQLCLRRLLLSHWRDHVTLPNQWKRLTHKNETNIPLCEYNGNMAGILPLVCLIFSLGTSVVYSGSHTLRFHVTKLTAPYPGFPDYMLLAYVDDLRFARYNNELNRCEFWIPALGALNERITKQKNYTHNFKISHHQKTKLLTDLYNKTSGKDAIHVYQTKSACVMHEDGTISAYQEVAFNGKELIAYDYQMGTFIPTTPEAQVAAQVWNEDYAKIEKVFLENFCTHRLSWYLPALASHLEKLVPPKVKVSISESDSGAELHCRVYGFYPRDVEVKWIKNGRDEIHSEEAAQILPNPDGTYQIRVSVGVTPEGGATYSCHVEHSSLEKTLVVPFEYNNRSILYIIIPICGALLLMIGLGLFLFKKGKKGMFFILKYLYIEYKTQFSPESHSNGAAYSYTWVGQRHVGDRSQEETDQRHWQVSNRSET</sequence>
<evidence type="ECO:0000313" key="11">
    <source>
        <dbReference type="Ensembl" id="ENSXETP00000019892"/>
    </source>
</evidence>
<dbReference type="HOGENOM" id="CLU_047501_0_1_1"/>
<dbReference type="AlphaFoldDB" id="L7N347"/>
<dbReference type="PANTHER" id="PTHR16675:SF273">
    <property type="entry name" value="MAJOR HISTOCOMPATIBILITY COMPLEX CLASS I-RELATED GENE PROTEIN-LIKE"/>
    <property type="match status" value="1"/>
</dbReference>
<dbReference type="Gene3D" id="2.60.40.10">
    <property type="entry name" value="Immunoglobulins"/>
    <property type="match status" value="2"/>
</dbReference>
<dbReference type="InterPro" id="IPR011162">
    <property type="entry name" value="MHC_I/II-like_Ag-recog"/>
</dbReference>
<keyword evidence="5" id="KW-1015">Disulfide bond</keyword>
<dbReference type="InterPro" id="IPR050208">
    <property type="entry name" value="MHC_class-I_related"/>
</dbReference>
<dbReference type="SUPFAM" id="SSF48726">
    <property type="entry name" value="Immunoglobulin"/>
    <property type="match status" value="2"/>
</dbReference>
<dbReference type="InParanoid" id="L7N347"/>